<dbReference type="Pfam" id="PF14588">
    <property type="entry name" value="YjgF_endoribonc"/>
    <property type="match status" value="1"/>
</dbReference>
<keyword evidence="4" id="KW-1185">Reference proteome</keyword>
<evidence type="ECO:0000259" key="2">
    <source>
        <dbReference type="Pfam" id="PF14588"/>
    </source>
</evidence>
<dbReference type="Proteomes" id="UP000027361">
    <property type="component" value="Unassembled WGS sequence"/>
</dbReference>
<dbReference type="InterPro" id="IPR007210">
    <property type="entry name" value="ABC_Gly_betaine_transp_sub-bd"/>
</dbReference>
<evidence type="ECO:0000259" key="1">
    <source>
        <dbReference type="Pfam" id="PF04069"/>
    </source>
</evidence>
<evidence type="ECO:0000313" key="4">
    <source>
        <dbReference type="Proteomes" id="UP000027361"/>
    </source>
</evidence>
<dbReference type="STRING" id="1037660.A0A066V5I0"/>
<dbReference type="InParanoid" id="A0A066V5I0"/>
<dbReference type="Pfam" id="PF04069">
    <property type="entry name" value="OpuAC"/>
    <property type="match status" value="1"/>
</dbReference>
<dbReference type="RefSeq" id="XP_013239803.1">
    <property type="nucleotide sequence ID" value="XM_013384349.1"/>
</dbReference>
<dbReference type="SUPFAM" id="SSF55298">
    <property type="entry name" value="YjgF-like"/>
    <property type="match status" value="1"/>
</dbReference>
<dbReference type="OrthoDB" id="2771528at2759"/>
<dbReference type="HOGENOM" id="CLU_528050_0_0_1"/>
<reference evidence="3 4" key="1">
    <citation type="submission" date="2014-05" db="EMBL/GenBank/DDBJ databases">
        <title>Draft genome sequence of a rare smut relative, Tilletiaria anomala UBC 951.</title>
        <authorList>
            <consortium name="DOE Joint Genome Institute"/>
            <person name="Toome M."/>
            <person name="Kuo A."/>
            <person name="Henrissat B."/>
            <person name="Lipzen A."/>
            <person name="Tritt A."/>
            <person name="Yoshinaga Y."/>
            <person name="Zane M."/>
            <person name="Barry K."/>
            <person name="Grigoriev I.V."/>
            <person name="Spatafora J.W."/>
            <person name="Aimea M.C."/>
        </authorList>
    </citation>
    <scope>NUCLEOTIDE SEQUENCE [LARGE SCALE GENOMIC DNA]</scope>
    <source>
        <strain evidence="3 4">UBC 951</strain>
    </source>
</reference>
<proteinExistence type="predicted"/>
<dbReference type="Gene3D" id="3.40.190.100">
    <property type="entry name" value="Glycine betaine-binding periplasmic protein, domain 2"/>
    <property type="match status" value="1"/>
</dbReference>
<feature type="domain" description="Endoribonuclease L-PSP/chorismate mutase-like" evidence="2">
    <location>
        <begin position="362"/>
        <end position="513"/>
    </location>
</feature>
<dbReference type="InterPro" id="IPR035959">
    <property type="entry name" value="RutC-like_sf"/>
</dbReference>
<comment type="caution">
    <text evidence="3">The sequence shown here is derived from an EMBL/GenBank/DDBJ whole genome shotgun (WGS) entry which is preliminary data.</text>
</comment>
<accession>A0A066V5I0</accession>
<dbReference type="SMR" id="A0A066V5I0"/>
<dbReference type="PANTHER" id="PTHR43760:SF1">
    <property type="entry name" value="ENDORIBONUCLEASE L-PSP_CHORISMATE MUTASE-LIKE DOMAIN-CONTAINING PROTEIN"/>
    <property type="match status" value="1"/>
</dbReference>
<dbReference type="OMA" id="GYWKPAM"/>
<evidence type="ECO:0000313" key="3">
    <source>
        <dbReference type="EMBL" id="KDN35503.1"/>
    </source>
</evidence>
<dbReference type="EMBL" id="JMSN01000211">
    <property type="protein sequence ID" value="KDN35503.1"/>
    <property type="molecule type" value="Genomic_DNA"/>
</dbReference>
<organism evidence="3 4">
    <name type="scientific">Tilletiaria anomala (strain ATCC 24038 / CBS 436.72 / UBC 951)</name>
    <dbReference type="NCBI Taxonomy" id="1037660"/>
    <lineage>
        <taxon>Eukaryota</taxon>
        <taxon>Fungi</taxon>
        <taxon>Dikarya</taxon>
        <taxon>Basidiomycota</taxon>
        <taxon>Ustilaginomycotina</taxon>
        <taxon>Exobasidiomycetes</taxon>
        <taxon>Georgefischeriales</taxon>
        <taxon>Tilletiariaceae</taxon>
        <taxon>Tilletiaria</taxon>
    </lineage>
</organism>
<dbReference type="CDD" id="cd02199">
    <property type="entry name" value="YjgF_YER057c_UK114_like_1"/>
    <property type="match status" value="1"/>
</dbReference>
<dbReference type="GO" id="GO:0043190">
    <property type="term" value="C:ATP-binding cassette (ABC) transporter complex"/>
    <property type="evidence" value="ECO:0007669"/>
    <property type="project" value="InterPro"/>
</dbReference>
<sequence>METVTSPNILRIRQGRIDLSFHQVVGEVFAYVLSDPRLFLSSLPPSPDTISSLPLVDLSVSSAPHADAFAALQKGETDILVGWFDGSHGTYLEPFQKDVIVLGDPSKNISALPDDDDVAAAAAFSSPPVYSPYCIWGVPSYVPEALVPDVRSLANIAIAARFKKEEGTEKHVLQGIAPGAGISRFSREMLHKYGLNEAGWEFRNGSQEDCFSAFEKAVEKEEWIVIPLWHPQYLHAHHSIRALKEPQGLLRPVDHARLVLRKDFLKQFSPQQRSAILGVLQRVTLGNSAVTEMDSYVHVDKLDYRSAARKWIRAHQAQVDSWFENGHVDIVQRATQLDQYLLEDEAAITAKQHAYAIPARAPAAAGAYSPFSTSTTAPQIIHTSFQLPFGPDGKLAYVGPILPNDASASKTSRKTITEDEGLAAARLCALNLLAQLRDAASGDLARVQLLRLEGYVATADVDGHFVNVPRILNGASLLIRHALGAQRGAHSRTALTLSTNPLDVPTMIGAVAELRW</sequence>
<feature type="domain" description="ABC-type glycine betaine transport system substrate-binding" evidence="1">
    <location>
        <begin position="64"/>
        <end position="313"/>
    </location>
</feature>
<dbReference type="InterPro" id="IPR013813">
    <property type="entry name" value="Endoribo_LPSP/chorism_mut-like"/>
</dbReference>
<dbReference type="PANTHER" id="PTHR43760">
    <property type="entry name" value="ENDORIBONUCLEASE-RELATED"/>
    <property type="match status" value="1"/>
</dbReference>
<dbReference type="GeneID" id="25267803"/>
<dbReference type="AlphaFoldDB" id="A0A066V5I0"/>
<dbReference type="Gene3D" id="3.40.190.10">
    <property type="entry name" value="Periplasmic binding protein-like II"/>
    <property type="match status" value="1"/>
</dbReference>
<name>A0A066V5I0_TILAU</name>
<dbReference type="SUPFAM" id="SSF53850">
    <property type="entry name" value="Periplasmic binding protein-like II"/>
    <property type="match status" value="1"/>
</dbReference>
<gene>
    <name evidence="3" type="ORF">K437DRAFT_77822</name>
</gene>
<protein>
    <submittedName>
        <fullName evidence="3">Periplasmic binding protein-like II</fullName>
    </submittedName>
</protein>
<dbReference type="GO" id="GO:0022857">
    <property type="term" value="F:transmembrane transporter activity"/>
    <property type="evidence" value="ECO:0007669"/>
    <property type="project" value="InterPro"/>
</dbReference>
<dbReference type="Gene3D" id="3.30.1330.40">
    <property type="entry name" value="RutC-like"/>
    <property type="match status" value="1"/>
</dbReference>